<sequence length="134" mass="14883">MVLGFSHNKNLIDFLIGYGTGLLFLRHQHASLLRLINALLAFNLAILVLYFRLRDPHELHCHVGDGVVLMHLLKDGDPLEPPLLDGREDRIVLQSASVELYEVSAKCIDACIRSGEFTTEPGEDRVLGKGGICH</sequence>
<dbReference type="AlphaFoldDB" id="A0AAV2FTC2"/>
<protein>
    <submittedName>
        <fullName evidence="2">Uncharacterized protein</fullName>
    </submittedName>
</protein>
<gene>
    <name evidence="2" type="ORF">LTRI10_LOCUS41329</name>
</gene>
<evidence type="ECO:0000313" key="2">
    <source>
        <dbReference type="EMBL" id="CAL1401262.1"/>
    </source>
</evidence>
<keyword evidence="1" id="KW-1133">Transmembrane helix</keyword>
<keyword evidence="1" id="KW-0812">Transmembrane</keyword>
<reference evidence="2 3" key="1">
    <citation type="submission" date="2024-04" db="EMBL/GenBank/DDBJ databases">
        <authorList>
            <person name="Fracassetti M."/>
        </authorList>
    </citation>
    <scope>NUCLEOTIDE SEQUENCE [LARGE SCALE GENOMIC DNA]</scope>
</reference>
<keyword evidence="3" id="KW-1185">Reference proteome</keyword>
<evidence type="ECO:0000256" key="1">
    <source>
        <dbReference type="SAM" id="Phobius"/>
    </source>
</evidence>
<evidence type="ECO:0000313" key="3">
    <source>
        <dbReference type="Proteomes" id="UP001497516"/>
    </source>
</evidence>
<feature type="transmembrane region" description="Helical" evidence="1">
    <location>
        <begin position="32"/>
        <end position="51"/>
    </location>
</feature>
<proteinExistence type="predicted"/>
<keyword evidence="1" id="KW-0472">Membrane</keyword>
<organism evidence="2 3">
    <name type="scientific">Linum trigynum</name>
    <dbReference type="NCBI Taxonomy" id="586398"/>
    <lineage>
        <taxon>Eukaryota</taxon>
        <taxon>Viridiplantae</taxon>
        <taxon>Streptophyta</taxon>
        <taxon>Embryophyta</taxon>
        <taxon>Tracheophyta</taxon>
        <taxon>Spermatophyta</taxon>
        <taxon>Magnoliopsida</taxon>
        <taxon>eudicotyledons</taxon>
        <taxon>Gunneridae</taxon>
        <taxon>Pentapetalae</taxon>
        <taxon>rosids</taxon>
        <taxon>fabids</taxon>
        <taxon>Malpighiales</taxon>
        <taxon>Linaceae</taxon>
        <taxon>Linum</taxon>
    </lineage>
</organism>
<accession>A0AAV2FTC2</accession>
<name>A0AAV2FTC2_9ROSI</name>
<dbReference type="EMBL" id="OZ034820">
    <property type="protein sequence ID" value="CAL1401262.1"/>
    <property type="molecule type" value="Genomic_DNA"/>
</dbReference>
<dbReference type="Proteomes" id="UP001497516">
    <property type="component" value="Chromosome 7"/>
</dbReference>